<dbReference type="PROSITE" id="PS51891">
    <property type="entry name" value="CENP_V_GFA"/>
    <property type="match status" value="1"/>
</dbReference>
<dbReference type="Proteomes" id="UP000317078">
    <property type="component" value="Unassembled WGS sequence"/>
</dbReference>
<evidence type="ECO:0000313" key="6">
    <source>
        <dbReference type="EMBL" id="TPG56871.1"/>
    </source>
</evidence>
<evidence type="ECO:0000313" key="7">
    <source>
        <dbReference type="Proteomes" id="UP000317078"/>
    </source>
</evidence>
<dbReference type="InterPro" id="IPR006913">
    <property type="entry name" value="CENP-V/GFA"/>
</dbReference>
<dbReference type="Pfam" id="PF04828">
    <property type="entry name" value="GFA"/>
    <property type="match status" value="1"/>
</dbReference>
<dbReference type="GO" id="GO:0046872">
    <property type="term" value="F:metal ion binding"/>
    <property type="evidence" value="ECO:0007669"/>
    <property type="project" value="UniProtKB-KW"/>
</dbReference>
<dbReference type="RefSeq" id="WP_140883467.1">
    <property type="nucleotide sequence ID" value="NZ_RCZP01000010.1"/>
</dbReference>
<dbReference type="GO" id="GO:0016846">
    <property type="term" value="F:carbon-sulfur lyase activity"/>
    <property type="evidence" value="ECO:0007669"/>
    <property type="project" value="InterPro"/>
</dbReference>
<dbReference type="OrthoDB" id="9807246at2"/>
<name>A0A502G5N6_9PROT</name>
<dbReference type="PANTHER" id="PTHR33337:SF40">
    <property type="entry name" value="CENP-V_GFA DOMAIN-CONTAINING PROTEIN-RELATED"/>
    <property type="match status" value="1"/>
</dbReference>
<evidence type="ECO:0000256" key="1">
    <source>
        <dbReference type="ARBA" id="ARBA00005495"/>
    </source>
</evidence>
<feature type="domain" description="CENP-V/GFA" evidence="5">
    <location>
        <begin position="5"/>
        <end position="122"/>
    </location>
</feature>
<accession>A0A502G5N6</accession>
<sequence length="142" mass="14874">MSASITGGCLCGAVRFRLDHAPVAARACWCRDCQYLSGGNASVSAIFRKAGLTVTGRPRRHEGRADSGTAMRRHFCGRCGTPLFSEASDAPDHLAVRAGALDDPALARPGSTIWTASAPPWGLVDPALPRHERQVAAVPGAP</sequence>
<dbReference type="EMBL" id="RCZP01000010">
    <property type="protein sequence ID" value="TPG56871.1"/>
    <property type="molecule type" value="Genomic_DNA"/>
</dbReference>
<dbReference type="Gene3D" id="3.90.1590.10">
    <property type="entry name" value="glutathione-dependent formaldehyde- activating enzyme (gfa)"/>
    <property type="match status" value="1"/>
</dbReference>
<comment type="caution">
    <text evidence="6">The sequence shown here is derived from an EMBL/GenBank/DDBJ whole genome shotgun (WGS) entry which is preliminary data.</text>
</comment>
<dbReference type="AlphaFoldDB" id="A0A502G5N6"/>
<evidence type="ECO:0000259" key="5">
    <source>
        <dbReference type="PROSITE" id="PS51891"/>
    </source>
</evidence>
<dbReference type="InterPro" id="IPR011057">
    <property type="entry name" value="Mss4-like_sf"/>
</dbReference>
<keyword evidence="4" id="KW-0456">Lyase</keyword>
<proteinExistence type="inferred from homology"/>
<evidence type="ECO:0000256" key="3">
    <source>
        <dbReference type="ARBA" id="ARBA00022833"/>
    </source>
</evidence>
<keyword evidence="3" id="KW-0862">Zinc</keyword>
<evidence type="ECO:0000256" key="2">
    <source>
        <dbReference type="ARBA" id="ARBA00022723"/>
    </source>
</evidence>
<protein>
    <submittedName>
        <fullName evidence="6">GFA family protein</fullName>
    </submittedName>
</protein>
<keyword evidence="2" id="KW-0479">Metal-binding</keyword>
<evidence type="ECO:0000256" key="4">
    <source>
        <dbReference type="ARBA" id="ARBA00023239"/>
    </source>
</evidence>
<comment type="similarity">
    <text evidence="1">Belongs to the Gfa family.</text>
</comment>
<organism evidence="6 7">
    <name type="scientific">Muricoccus nepalensis</name>
    <dbReference type="NCBI Taxonomy" id="1854500"/>
    <lineage>
        <taxon>Bacteria</taxon>
        <taxon>Pseudomonadati</taxon>
        <taxon>Pseudomonadota</taxon>
        <taxon>Alphaproteobacteria</taxon>
        <taxon>Acetobacterales</taxon>
        <taxon>Roseomonadaceae</taxon>
        <taxon>Muricoccus</taxon>
    </lineage>
</organism>
<reference evidence="6 7" key="1">
    <citation type="journal article" date="2019" name="Environ. Microbiol.">
        <title>Species interactions and distinct microbial communities in high Arctic permafrost affected cryosols are associated with the CH4 and CO2 gas fluxes.</title>
        <authorList>
            <person name="Altshuler I."/>
            <person name="Hamel J."/>
            <person name="Turney S."/>
            <person name="Magnuson E."/>
            <person name="Levesque R."/>
            <person name="Greer C."/>
            <person name="Whyte L.G."/>
        </authorList>
    </citation>
    <scope>NUCLEOTIDE SEQUENCE [LARGE SCALE GENOMIC DNA]</scope>
    <source>
        <strain evidence="6 7">S9.3B</strain>
    </source>
</reference>
<dbReference type="SUPFAM" id="SSF51316">
    <property type="entry name" value="Mss4-like"/>
    <property type="match status" value="1"/>
</dbReference>
<keyword evidence="7" id="KW-1185">Reference proteome</keyword>
<gene>
    <name evidence="6" type="ORF">EAH89_12405</name>
</gene>
<dbReference type="PANTHER" id="PTHR33337">
    <property type="entry name" value="GFA DOMAIN-CONTAINING PROTEIN"/>
    <property type="match status" value="1"/>
</dbReference>